<dbReference type="EMBL" id="RSCE01000004">
    <property type="protein sequence ID" value="RSH83083.1"/>
    <property type="molecule type" value="Genomic_DNA"/>
</dbReference>
<comment type="caution">
    <text evidence="1">The sequence shown here is derived from an EMBL/GenBank/DDBJ whole genome shotgun (WGS) entry which is preliminary data.</text>
</comment>
<sequence>MAHLAHADERWDIYYHQYLLHSSMHRECIWMNGTWWFPDVGRRNDTMHLFLASRNGQGGVIEDMKASTAGWRRYYDFYLPNGQRIEDMCWRYVGTDKPELEWLEDYIASSGAWPGEDREGSEV</sequence>
<gene>
    <name evidence="1" type="ORF">EHS24_006740</name>
</gene>
<reference evidence="1 2" key="1">
    <citation type="submission" date="2018-11" db="EMBL/GenBank/DDBJ databases">
        <title>Genome sequence of Apiotrichum porosum DSM 27194.</title>
        <authorList>
            <person name="Aliyu H."/>
            <person name="Gorte O."/>
            <person name="Ochsenreither K."/>
        </authorList>
    </citation>
    <scope>NUCLEOTIDE SEQUENCE [LARGE SCALE GENOMIC DNA]</scope>
    <source>
        <strain evidence="1 2">DSM 27194</strain>
    </source>
</reference>
<dbReference type="AlphaFoldDB" id="A0A427XW80"/>
<organism evidence="1 2">
    <name type="scientific">Apiotrichum porosum</name>
    <dbReference type="NCBI Taxonomy" id="105984"/>
    <lineage>
        <taxon>Eukaryota</taxon>
        <taxon>Fungi</taxon>
        <taxon>Dikarya</taxon>
        <taxon>Basidiomycota</taxon>
        <taxon>Agaricomycotina</taxon>
        <taxon>Tremellomycetes</taxon>
        <taxon>Trichosporonales</taxon>
        <taxon>Trichosporonaceae</taxon>
        <taxon>Apiotrichum</taxon>
    </lineage>
</organism>
<evidence type="ECO:0000313" key="2">
    <source>
        <dbReference type="Proteomes" id="UP000279236"/>
    </source>
</evidence>
<accession>A0A427XW80</accession>
<dbReference type="OrthoDB" id="2561544at2759"/>
<proteinExistence type="predicted"/>
<keyword evidence="2" id="KW-1185">Reference proteome</keyword>
<evidence type="ECO:0000313" key="1">
    <source>
        <dbReference type="EMBL" id="RSH83083.1"/>
    </source>
</evidence>
<name>A0A427XW80_9TREE</name>
<dbReference type="RefSeq" id="XP_028477035.1">
    <property type="nucleotide sequence ID" value="XM_028622143.1"/>
</dbReference>
<dbReference type="Proteomes" id="UP000279236">
    <property type="component" value="Unassembled WGS sequence"/>
</dbReference>
<dbReference type="GeneID" id="39591283"/>
<protein>
    <submittedName>
        <fullName evidence="1">Uncharacterized protein</fullName>
    </submittedName>
</protein>